<dbReference type="AlphaFoldDB" id="B0DU03"/>
<dbReference type="EMBL" id="DS547134">
    <property type="protein sequence ID" value="EDR01939.1"/>
    <property type="molecule type" value="Genomic_DNA"/>
</dbReference>
<protein>
    <submittedName>
        <fullName evidence="2">Predicted protein</fullName>
    </submittedName>
</protein>
<evidence type="ECO:0000313" key="2">
    <source>
        <dbReference type="EMBL" id="EDR01939.1"/>
    </source>
</evidence>
<dbReference type="RefSeq" id="XP_001887330.1">
    <property type="nucleotide sequence ID" value="XM_001887295.1"/>
</dbReference>
<name>B0DU03_LACBS</name>
<evidence type="ECO:0000256" key="1">
    <source>
        <dbReference type="SAM" id="MobiDB-lite"/>
    </source>
</evidence>
<sequence length="106" mass="11285">MSGTGAKPRTQTTLTSKGKMTITRHTQPVEAEAQPQERKRTRAAGSAEIEGNDQEISDAEKGKIYLEETLTFVPAGATPTLDTLSTALFQIAAMQGIGRPAVNAKL</sequence>
<dbReference type="Proteomes" id="UP000001194">
    <property type="component" value="Unassembled WGS sequence"/>
</dbReference>
<dbReference type="InParanoid" id="B0DU03"/>
<dbReference type="GeneID" id="6082984"/>
<dbReference type="HOGENOM" id="CLU_173471_0_0_1"/>
<accession>B0DU03</accession>
<organism evidence="3">
    <name type="scientific">Laccaria bicolor (strain S238N-H82 / ATCC MYA-4686)</name>
    <name type="common">Bicoloured deceiver</name>
    <name type="synonym">Laccaria laccata var. bicolor</name>
    <dbReference type="NCBI Taxonomy" id="486041"/>
    <lineage>
        <taxon>Eukaryota</taxon>
        <taxon>Fungi</taxon>
        <taxon>Dikarya</taxon>
        <taxon>Basidiomycota</taxon>
        <taxon>Agaricomycotina</taxon>
        <taxon>Agaricomycetes</taxon>
        <taxon>Agaricomycetidae</taxon>
        <taxon>Agaricales</taxon>
        <taxon>Agaricineae</taxon>
        <taxon>Hydnangiaceae</taxon>
        <taxon>Laccaria</taxon>
    </lineage>
</organism>
<keyword evidence="3" id="KW-1185">Reference proteome</keyword>
<feature type="region of interest" description="Disordered" evidence="1">
    <location>
        <begin position="1"/>
        <end position="57"/>
    </location>
</feature>
<feature type="compositionally biased region" description="Polar residues" evidence="1">
    <location>
        <begin position="1"/>
        <end position="26"/>
    </location>
</feature>
<proteinExistence type="predicted"/>
<evidence type="ECO:0000313" key="3">
    <source>
        <dbReference type="Proteomes" id="UP000001194"/>
    </source>
</evidence>
<dbReference type="KEGG" id="lbc:LACBIDRAFT_332762"/>
<dbReference type="OrthoDB" id="3121034at2759"/>
<gene>
    <name evidence="2" type="ORF">LACBIDRAFT_332762</name>
</gene>
<reference evidence="2 3" key="1">
    <citation type="journal article" date="2008" name="Nature">
        <title>The genome of Laccaria bicolor provides insights into mycorrhizal symbiosis.</title>
        <authorList>
            <person name="Martin F."/>
            <person name="Aerts A."/>
            <person name="Ahren D."/>
            <person name="Brun A."/>
            <person name="Danchin E.G.J."/>
            <person name="Duchaussoy F."/>
            <person name="Gibon J."/>
            <person name="Kohler A."/>
            <person name="Lindquist E."/>
            <person name="Pereda V."/>
            <person name="Salamov A."/>
            <person name="Shapiro H.J."/>
            <person name="Wuyts J."/>
            <person name="Blaudez D."/>
            <person name="Buee M."/>
            <person name="Brokstein P."/>
            <person name="Canbaeck B."/>
            <person name="Cohen D."/>
            <person name="Courty P.E."/>
            <person name="Coutinho P.M."/>
            <person name="Delaruelle C."/>
            <person name="Detter J.C."/>
            <person name="Deveau A."/>
            <person name="DiFazio S."/>
            <person name="Duplessis S."/>
            <person name="Fraissinet-Tachet L."/>
            <person name="Lucic E."/>
            <person name="Frey-Klett P."/>
            <person name="Fourrey C."/>
            <person name="Feussner I."/>
            <person name="Gay G."/>
            <person name="Grimwood J."/>
            <person name="Hoegger P.J."/>
            <person name="Jain P."/>
            <person name="Kilaru S."/>
            <person name="Labbe J."/>
            <person name="Lin Y.C."/>
            <person name="Legue V."/>
            <person name="Le Tacon F."/>
            <person name="Marmeisse R."/>
            <person name="Melayah D."/>
            <person name="Montanini B."/>
            <person name="Muratet M."/>
            <person name="Nehls U."/>
            <person name="Niculita-Hirzel H."/>
            <person name="Oudot-Le Secq M.P."/>
            <person name="Peter M."/>
            <person name="Quesneville H."/>
            <person name="Rajashekar B."/>
            <person name="Reich M."/>
            <person name="Rouhier N."/>
            <person name="Schmutz J."/>
            <person name="Yin T."/>
            <person name="Chalot M."/>
            <person name="Henrissat B."/>
            <person name="Kuees U."/>
            <person name="Lucas S."/>
            <person name="Van de Peer Y."/>
            <person name="Podila G.K."/>
            <person name="Polle A."/>
            <person name="Pukkila P.J."/>
            <person name="Richardson P.M."/>
            <person name="Rouze P."/>
            <person name="Sanders I.R."/>
            <person name="Stajich J.E."/>
            <person name="Tunlid A."/>
            <person name="Tuskan G."/>
            <person name="Grigoriev I.V."/>
        </authorList>
    </citation>
    <scope>NUCLEOTIDE SEQUENCE [LARGE SCALE GENOMIC DNA]</scope>
    <source>
        <strain evidence="3">S238N-H82 / ATCC MYA-4686</strain>
    </source>
</reference>